<dbReference type="Gene3D" id="3.40.50.2000">
    <property type="entry name" value="Glycogen Phosphorylase B"/>
    <property type="match status" value="2"/>
</dbReference>
<dbReference type="CDD" id="cd03789">
    <property type="entry name" value="GT9_LPS_heptosyltransferase"/>
    <property type="match status" value="1"/>
</dbReference>
<proteinExistence type="inferred from homology"/>
<comment type="caution">
    <text evidence="6">The sequence shown here is derived from an EMBL/GenBank/DDBJ whole genome shotgun (WGS) entry which is preliminary data.</text>
</comment>
<dbReference type="GO" id="GO:0008713">
    <property type="term" value="F:ADP-heptose-lipopolysaccharide heptosyltransferase activity"/>
    <property type="evidence" value="ECO:0007669"/>
    <property type="project" value="UniProtKB-EC"/>
</dbReference>
<gene>
    <name evidence="6" type="primary">waaF</name>
    <name evidence="6" type="ORF">D3870_12510</name>
</gene>
<dbReference type="RefSeq" id="WP_119739546.1">
    <property type="nucleotide sequence ID" value="NZ_QYUN01000002.1"/>
</dbReference>
<dbReference type="EMBL" id="QYUN01000002">
    <property type="protein sequence ID" value="RJG06717.1"/>
    <property type="molecule type" value="Genomic_DNA"/>
</dbReference>
<evidence type="ECO:0000313" key="6">
    <source>
        <dbReference type="EMBL" id="RJG06717.1"/>
    </source>
</evidence>
<organism evidence="6 7">
    <name type="scientific">Noviherbaspirillum cavernae</name>
    <dbReference type="NCBI Taxonomy" id="2320862"/>
    <lineage>
        <taxon>Bacteria</taxon>
        <taxon>Pseudomonadati</taxon>
        <taxon>Pseudomonadota</taxon>
        <taxon>Betaproteobacteria</taxon>
        <taxon>Burkholderiales</taxon>
        <taxon>Oxalobacteraceae</taxon>
        <taxon>Noviherbaspirillum</taxon>
    </lineage>
</organism>
<dbReference type="GO" id="GO:0005829">
    <property type="term" value="C:cytosol"/>
    <property type="evidence" value="ECO:0007669"/>
    <property type="project" value="TreeGrafter"/>
</dbReference>
<accession>A0A418X2M2</accession>
<dbReference type="PANTHER" id="PTHR30160">
    <property type="entry name" value="TETRAACYLDISACCHARIDE 4'-KINASE-RELATED"/>
    <property type="match status" value="1"/>
</dbReference>
<evidence type="ECO:0000313" key="7">
    <source>
        <dbReference type="Proteomes" id="UP000285190"/>
    </source>
</evidence>
<keyword evidence="7" id="KW-1185">Reference proteome</keyword>
<evidence type="ECO:0000256" key="4">
    <source>
        <dbReference type="ARBA" id="ARBA00044042"/>
    </source>
</evidence>
<dbReference type="Pfam" id="PF01075">
    <property type="entry name" value="Glyco_transf_9"/>
    <property type="match status" value="1"/>
</dbReference>
<dbReference type="InterPro" id="IPR051199">
    <property type="entry name" value="LPS_LOS_Heptosyltrfase"/>
</dbReference>
<dbReference type="Proteomes" id="UP000285190">
    <property type="component" value="Unassembled WGS sequence"/>
</dbReference>
<comment type="similarity">
    <text evidence="3">Belongs to the glycosyltransferase 9 family.</text>
</comment>
<keyword evidence="2 6" id="KW-0808">Transferase</keyword>
<dbReference type="PANTHER" id="PTHR30160:SF1">
    <property type="entry name" value="LIPOPOLYSACCHARIDE 1,2-N-ACETYLGLUCOSAMINETRANSFERASE-RELATED"/>
    <property type="match status" value="1"/>
</dbReference>
<evidence type="ECO:0000256" key="2">
    <source>
        <dbReference type="ARBA" id="ARBA00022679"/>
    </source>
</evidence>
<dbReference type="AlphaFoldDB" id="A0A418X2M2"/>
<dbReference type="NCBIfam" id="TIGR02195">
    <property type="entry name" value="heptsyl_trn_II"/>
    <property type="match status" value="1"/>
</dbReference>
<dbReference type="EC" id="2.4.99.24" evidence="4"/>
<dbReference type="InterPro" id="IPR011910">
    <property type="entry name" value="RfaF"/>
</dbReference>
<name>A0A418X2M2_9BURK</name>
<evidence type="ECO:0000256" key="5">
    <source>
        <dbReference type="ARBA" id="ARBA00047503"/>
    </source>
</evidence>
<comment type="catalytic activity">
    <reaction evidence="5">
        <text>an L-alpha-D-Hep-(1-&gt;5)-[alpha-Kdo-(2-&gt;4)]-alpha-Kdo-(2-&gt;6)-lipid A + ADP-L-glycero-beta-D-manno-heptose = an L-alpha-D-Hep-(1-&gt;3)-L-alpha-D-Hep-(1-&gt;5)-[alpha-Kdo-(2-&gt;4)]-alpha-Kdo-(2-&gt;6)-lipid A + ADP + H(+)</text>
        <dbReference type="Rhea" id="RHEA:74071"/>
        <dbReference type="ChEBI" id="CHEBI:15378"/>
        <dbReference type="ChEBI" id="CHEBI:61506"/>
        <dbReference type="ChEBI" id="CHEBI:193068"/>
        <dbReference type="ChEBI" id="CHEBI:193069"/>
        <dbReference type="ChEBI" id="CHEBI:456216"/>
        <dbReference type="EC" id="2.4.99.24"/>
    </reaction>
</comment>
<sequence length="386" mass="42564">MTTSGWQRATNLLCVRLDYLGDVLMMTPAIRALKRAHPDRHVTLLTSSCGAAIASLVPEIDDTIEYAAPWMKGSEAHTPEIDFAMIASLRARHFDGAVVFTTYSQSALPAAMLCYHAGIPLRLAHCRENPYFLLTDWVAETEPRERVRHEVRRQLDLVASIDCRTDDERLSLRVPAVELAWARSRLHALGIDAAQPWILLHPGASAPSRRYPPELWREAAQQLARRTGYPLIFTGAADEAALVEQIRQGVPAAHSLAGMLNLDRLAACIALARLAIANNTGPAHIAAAVGTPVVDLYALTNPQHTPWQVANRVLFHDVPCRFCYKSVCPQGHQHCLTKVEPHTVADAAIELLQMEDDHMPESVGVLAIQPDMNSLHVVAGDPIQWK</sequence>
<keyword evidence="1" id="KW-0328">Glycosyltransferase</keyword>
<dbReference type="SUPFAM" id="SSF53756">
    <property type="entry name" value="UDP-Glycosyltransferase/glycogen phosphorylase"/>
    <property type="match status" value="1"/>
</dbReference>
<dbReference type="GO" id="GO:0009244">
    <property type="term" value="P:lipopolysaccharide core region biosynthetic process"/>
    <property type="evidence" value="ECO:0007669"/>
    <property type="project" value="TreeGrafter"/>
</dbReference>
<evidence type="ECO:0000256" key="3">
    <source>
        <dbReference type="ARBA" id="ARBA00043995"/>
    </source>
</evidence>
<protein>
    <recommendedName>
        <fullName evidence="4">lipopolysaccharide heptosyltransferase II</fullName>
        <ecNumber evidence="4">2.4.99.24</ecNumber>
    </recommendedName>
</protein>
<dbReference type="OrthoDB" id="9797795at2"/>
<dbReference type="InterPro" id="IPR002201">
    <property type="entry name" value="Glyco_trans_9"/>
</dbReference>
<reference evidence="6 7" key="1">
    <citation type="submission" date="2018-09" db="EMBL/GenBank/DDBJ databases">
        <authorList>
            <person name="Zhu H."/>
        </authorList>
    </citation>
    <scope>NUCLEOTIDE SEQUENCE [LARGE SCALE GENOMIC DNA]</scope>
    <source>
        <strain evidence="6 7">K2R10-39</strain>
    </source>
</reference>
<evidence type="ECO:0000256" key="1">
    <source>
        <dbReference type="ARBA" id="ARBA00022676"/>
    </source>
</evidence>